<name>A0A016XIS5_9BURK</name>
<reference evidence="1 2" key="1">
    <citation type="submission" date="2014-02" db="EMBL/GenBank/DDBJ databases">
        <title>Draft Genome of Hylemonella gracilis isolated from the Niagara River.</title>
        <authorList>
            <person name="Pawlowski D.R."/>
            <person name="Koudelka G.B."/>
        </authorList>
    </citation>
    <scope>NUCLEOTIDE SEQUENCE [LARGE SCALE GENOMIC DNA]</scope>
    <source>
        <strain evidence="1 2">Niagara R</strain>
    </source>
</reference>
<evidence type="ECO:0000313" key="2">
    <source>
        <dbReference type="Proteomes" id="UP000023268"/>
    </source>
</evidence>
<dbReference type="RefSeq" id="WP_035607773.1">
    <property type="nucleotide sequence ID" value="NZ_JEMG01000001.1"/>
</dbReference>
<dbReference type="Pfam" id="PF05929">
    <property type="entry name" value="Phage_GPO"/>
    <property type="match status" value="1"/>
</dbReference>
<evidence type="ECO:0000313" key="1">
    <source>
        <dbReference type="EMBL" id="EYC51462.1"/>
    </source>
</evidence>
<gene>
    <name evidence="1" type="ORF">AZ34_10500</name>
</gene>
<sequence>MAAKFFRVAVEGQTTDGRTIERAHIQQMAARYNPQTFSARVWIEHLRSLLPTSEFRAQGDVLALKAEETEIDGKKRMALFAQIEPLPSLIEMVNKAKQKVFTSIELDPNFTQSGEAYMVGLGVTDTPASLGTERLAFAAQNPQHSPYAPLKQSPANVFSAAMETAMDFSDATPATQEIGGTGALAGMQAAFKAMTEFFSATKTAATPAAPANTPAAPAAPSGDAQQFAALMGHLKTMADGVTELSRNYSTLQLQHAALEEKFKTIDATDAAHYAQRPPATGATAAQLTDC</sequence>
<organism evidence="1 2">
    <name type="scientific">Hylemonella gracilis str. Niagara R</name>
    <dbReference type="NCBI Taxonomy" id="1458275"/>
    <lineage>
        <taxon>Bacteria</taxon>
        <taxon>Pseudomonadati</taxon>
        <taxon>Pseudomonadota</taxon>
        <taxon>Betaproteobacteria</taxon>
        <taxon>Burkholderiales</taxon>
        <taxon>Comamonadaceae</taxon>
        <taxon>Hylemonella</taxon>
    </lineage>
</organism>
<dbReference type="Proteomes" id="UP000023268">
    <property type="component" value="Unassembled WGS sequence"/>
</dbReference>
<dbReference type="eggNOG" id="ENOG502ZBY8">
    <property type="taxonomic scope" value="Bacteria"/>
</dbReference>
<dbReference type="InterPro" id="IPR009228">
    <property type="entry name" value="Capsid_scaffold_GpO"/>
</dbReference>
<accession>A0A016XIS5</accession>
<dbReference type="OrthoDB" id="5625143at2"/>
<dbReference type="EMBL" id="JEMG01000001">
    <property type="protein sequence ID" value="EYC51462.1"/>
    <property type="molecule type" value="Genomic_DNA"/>
</dbReference>
<dbReference type="AlphaFoldDB" id="A0A016XIS5"/>
<proteinExistence type="predicted"/>
<comment type="caution">
    <text evidence="1">The sequence shown here is derived from an EMBL/GenBank/DDBJ whole genome shotgun (WGS) entry which is preliminary data.</text>
</comment>
<protein>
    <submittedName>
        <fullName evidence="1">Phage capsid scaffolding protein</fullName>
    </submittedName>
</protein>
<dbReference type="STRING" id="1458275.AZ34_10500"/>